<dbReference type="AlphaFoldDB" id="A0A8H8U8D6"/>
<name>A0A8H8U8D6_9HELO</name>
<accession>A0A8H8U8D6</accession>
<keyword evidence="3" id="KW-1185">Reference proteome</keyword>
<gene>
    <name evidence="2" type="ORF">LSUB1_G005109</name>
</gene>
<feature type="domain" description="Heterokaryon incompatibility" evidence="1">
    <location>
        <begin position="222"/>
        <end position="374"/>
    </location>
</feature>
<dbReference type="OrthoDB" id="3522278at2759"/>
<reference evidence="2 3" key="1">
    <citation type="submission" date="2018-05" db="EMBL/GenBank/DDBJ databases">
        <title>Genome sequencing and assembly of the regulated plant pathogen Lachnellula willkommii and related sister species for the development of diagnostic species identification markers.</title>
        <authorList>
            <person name="Giroux E."/>
            <person name="Bilodeau G."/>
        </authorList>
    </citation>
    <scope>NUCLEOTIDE SEQUENCE [LARGE SCALE GENOMIC DNA]</scope>
    <source>
        <strain evidence="2 3">CBS 197.66</strain>
    </source>
</reference>
<sequence length="747" mass="85114">MLCNLCQNIQFKPYLDLAEEEKLYLLSYCDEWPSDEPDDYSKEEVLNNDLGFFEHESFYFHHRNLESLQKAANNGCDFCYQIFFGLLQTTEVNHGSEDIYDRVYFALLAPDIHAPDTEYLYRGDLDVRFGPESLGNLRLKNLNDFAKFVPSSQNMEYNSSTGSPTNLDLGASWLHDCANYHEHCCHQPQLESILPYRVLDLGFKEIPQNIFLSVGEERVGSYAALSYCWGKPGSERNYLTKKENLELRQKAVDESTFPKTFTDAIVVCRHLGIRFLWIDSLCIVQDCENDWQTQSGRMGDIYSNASLTISAAVGEDSHAGLFVERDPRKTYPCALNFQYPEDDGVIRRGAFLMCRDRYMPEPAYLDKRGWTFQEKYLSPRTLCFSQMGISWTCASKTASEGLPMGLIPSNNKSDFDRYIKMDAAGSFSDQLNVRQRFYWWYQTMEIYSHRKFTHESDRLIALAGLAAKFQTSSDDFLYGLWKSDLAHGLAWRITAPNEENATDASLTSPIPSWSWASRPSKLITYAENEKEGLVMDDNYSITSGYGKGRNLSVTFFEVLCENPTPLATHLAPSFTPLSLKLRGLIRIITPAKSCLAYNSDDFQRESFLLFQYAFSSETRTCKQFLAGAFYDEPVTKGDNLYCLPLMLLGSYEDTDAKRNAREPYKGLSIDKLASIQTFLLSIGAKALPEMTWCAGPTSCRIMEENNSLGCLILKKVDAGVKFRRVGYLELYKGRFFDGVSPTTLEII</sequence>
<dbReference type="PANTHER" id="PTHR33112">
    <property type="entry name" value="DOMAIN PROTEIN, PUTATIVE-RELATED"/>
    <property type="match status" value="1"/>
</dbReference>
<evidence type="ECO:0000313" key="3">
    <source>
        <dbReference type="Proteomes" id="UP000462212"/>
    </source>
</evidence>
<comment type="caution">
    <text evidence="2">The sequence shown here is derived from an EMBL/GenBank/DDBJ whole genome shotgun (WGS) entry which is preliminary data.</text>
</comment>
<dbReference type="Pfam" id="PF06985">
    <property type="entry name" value="HET"/>
    <property type="match status" value="1"/>
</dbReference>
<evidence type="ECO:0000259" key="1">
    <source>
        <dbReference type="Pfam" id="PF06985"/>
    </source>
</evidence>
<dbReference type="PANTHER" id="PTHR33112:SF16">
    <property type="entry name" value="HETEROKARYON INCOMPATIBILITY DOMAIN-CONTAINING PROTEIN"/>
    <property type="match status" value="1"/>
</dbReference>
<dbReference type="EMBL" id="QGMJ01000311">
    <property type="protein sequence ID" value="TVY38012.1"/>
    <property type="molecule type" value="Genomic_DNA"/>
</dbReference>
<evidence type="ECO:0000313" key="2">
    <source>
        <dbReference type="EMBL" id="TVY38012.1"/>
    </source>
</evidence>
<organism evidence="2 3">
    <name type="scientific">Lachnellula subtilissima</name>
    <dbReference type="NCBI Taxonomy" id="602034"/>
    <lineage>
        <taxon>Eukaryota</taxon>
        <taxon>Fungi</taxon>
        <taxon>Dikarya</taxon>
        <taxon>Ascomycota</taxon>
        <taxon>Pezizomycotina</taxon>
        <taxon>Leotiomycetes</taxon>
        <taxon>Helotiales</taxon>
        <taxon>Lachnaceae</taxon>
        <taxon>Lachnellula</taxon>
    </lineage>
</organism>
<dbReference type="Proteomes" id="UP000462212">
    <property type="component" value="Unassembled WGS sequence"/>
</dbReference>
<proteinExistence type="predicted"/>
<protein>
    <recommendedName>
        <fullName evidence="1">Heterokaryon incompatibility domain-containing protein</fullName>
    </recommendedName>
</protein>
<dbReference type="InterPro" id="IPR010730">
    <property type="entry name" value="HET"/>
</dbReference>